<comment type="caution">
    <text evidence="5">The sequence shown here is derived from an EMBL/GenBank/DDBJ whole genome shotgun (WGS) entry which is preliminary data.</text>
</comment>
<dbReference type="PROSITE" id="PS50011">
    <property type="entry name" value="PROTEIN_KINASE_DOM"/>
    <property type="match status" value="1"/>
</dbReference>
<evidence type="ECO:0000259" key="4">
    <source>
        <dbReference type="PROSITE" id="PS50011"/>
    </source>
</evidence>
<feature type="domain" description="Protein kinase" evidence="4">
    <location>
        <begin position="456"/>
        <end position="797"/>
    </location>
</feature>
<dbReference type="InterPro" id="IPR000719">
    <property type="entry name" value="Prot_kinase_dom"/>
</dbReference>
<keyword evidence="5" id="KW-0808">Transferase</keyword>
<evidence type="ECO:0000256" key="2">
    <source>
        <dbReference type="ARBA" id="ARBA00022840"/>
    </source>
</evidence>
<name>A0AA40CGA2_9PEZI</name>
<dbReference type="FunFam" id="1.10.510.10:FF:000640">
    <property type="entry name" value="Serine/threonine-protein kinase PRR1"/>
    <property type="match status" value="1"/>
</dbReference>
<dbReference type="GO" id="GO:0005737">
    <property type="term" value="C:cytoplasm"/>
    <property type="evidence" value="ECO:0007669"/>
    <property type="project" value="TreeGrafter"/>
</dbReference>
<gene>
    <name evidence="5" type="ORF">B0T17DRAFT_613017</name>
</gene>
<evidence type="ECO:0000256" key="1">
    <source>
        <dbReference type="ARBA" id="ARBA00022741"/>
    </source>
</evidence>
<evidence type="ECO:0000313" key="6">
    <source>
        <dbReference type="Proteomes" id="UP001174934"/>
    </source>
</evidence>
<feature type="region of interest" description="Disordered" evidence="3">
    <location>
        <begin position="375"/>
        <end position="437"/>
    </location>
</feature>
<dbReference type="PANTHER" id="PTHR24346:SF30">
    <property type="entry name" value="MATERNAL EMBRYONIC LEUCINE ZIPPER KINASE"/>
    <property type="match status" value="1"/>
</dbReference>
<dbReference type="Proteomes" id="UP001174934">
    <property type="component" value="Unassembled WGS sequence"/>
</dbReference>
<feature type="compositionally biased region" description="Low complexity" evidence="3">
    <location>
        <begin position="93"/>
        <end position="107"/>
    </location>
</feature>
<dbReference type="GO" id="GO:0035556">
    <property type="term" value="P:intracellular signal transduction"/>
    <property type="evidence" value="ECO:0007669"/>
    <property type="project" value="TreeGrafter"/>
</dbReference>
<feature type="region of interest" description="Disordered" evidence="3">
    <location>
        <begin position="481"/>
        <end position="511"/>
    </location>
</feature>
<feature type="region of interest" description="Disordered" evidence="3">
    <location>
        <begin position="25"/>
        <end position="49"/>
    </location>
</feature>
<dbReference type="GO" id="GO:0005524">
    <property type="term" value="F:ATP binding"/>
    <property type="evidence" value="ECO:0007669"/>
    <property type="project" value="UniProtKB-KW"/>
</dbReference>
<accession>A0AA40CGA2</accession>
<dbReference type="GO" id="GO:0004674">
    <property type="term" value="F:protein serine/threonine kinase activity"/>
    <property type="evidence" value="ECO:0007669"/>
    <property type="project" value="TreeGrafter"/>
</dbReference>
<keyword evidence="5" id="KW-0418">Kinase</keyword>
<keyword evidence="2" id="KW-0067">ATP-binding</keyword>
<feature type="compositionally biased region" description="Low complexity" evidence="3">
    <location>
        <begin position="405"/>
        <end position="421"/>
    </location>
</feature>
<proteinExistence type="predicted"/>
<feature type="compositionally biased region" description="Basic and acidic residues" evidence="3">
    <location>
        <begin position="378"/>
        <end position="388"/>
    </location>
</feature>
<feature type="compositionally biased region" description="Polar residues" evidence="3">
    <location>
        <begin position="182"/>
        <end position="191"/>
    </location>
</feature>
<feature type="region of interest" description="Disordered" evidence="3">
    <location>
        <begin position="807"/>
        <end position="826"/>
    </location>
</feature>
<dbReference type="PANTHER" id="PTHR24346">
    <property type="entry name" value="MAP/MICROTUBULE AFFINITY-REGULATING KINASE"/>
    <property type="match status" value="1"/>
</dbReference>
<organism evidence="5 6">
    <name type="scientific">Bombardia bombarda</name>
    <dbReference type="NCBI Taxonomy" id="252184"/>
    <lineage>
        <taxon>Eukaryota</taxon>
        <taxon>Fungi</taxon>
        <taxon>Dikarya</taxon>
        <taxon>Ascomycota</taxon>
        <taxon>Pezizomycotina</taxon>
        <taxon>Sordariomycetes</taxon>
        <taxon>Sordariomycetidae</taxon>
        <taxon>Sordariales</taxon>
        <taxon>Lasiosphaeriaceae</taxon>
        <taxon>Bombardia</taxon>
    </lineage>
</organism>
<dbReference type="SUPFAM" id="SSF56112">
    <property type="entry name" value="Protein kinase-like (PK-like)"/>
    <property type="match status" value="1"/>
</dbReference>
<dbReference type="Gene3D" id="1.10.510.10">
    <property type="entry name" value="Transferase(Phosphotransferase) domain 1"/>
    <property type="match status" value="1"/>
</dbReference>
<dbReference type="InterPro" id="IPR011009">
    <property type="entry name" value="Kinase-like_dom_sf"/>
</dbReference>
<feature type="compositionally biased region" description="Low complexity" evidence="3">
    <location>
        <begin position="489"/>
        <end position="504"/>
    </location>
</feature>
<feature type="compositionally biased region" description="Polar residues" evidence="3">
    <location>
        <begin position="251"/>
        <end position="267"/>
    </location>
</feature>
<feature type="compositionally biased region" description="Basic and acidic residues" evidence="3">
    <location>
        <begin position="314"/>
        <end position="324"/>
    </location>
</feature>
<feature type="compositionally biased region" description="Low complexity" evidence="3">
    <location>
        <begin position="37"/>
        <end position="49"/>
    </location>
</feature>
<dbReference type="AlphaFoldDB" id="A0AA40CGA2"/>
<protein>
    <submittedName>
        <fullName evidence="5">Kinase-like domain-containing protein</fullName>
    </submittedName>
</protein>
<evidence type="ECO:0000313" key="5">
    <source>
        <dbReference type="EMBL" id="KAK0636259.1"/>
    </source>
</evidence>
<dbReference type="EMBL" id="JAULSR010000001">
    <property type="protein sequence ID" value="KAK0636259.1"/>
    <property type="molecule type" value="Genomic_DNA"/>
</dbReference>
<reference evidence="5" key="1">
    <citation type="submission" date="2023-06" db="EMBL/GenBank/DDBJ databases">
        <title>Genome-scale phylogeny and comparative genomics of the fungal order Sordariales.</title>
        <authorList>
            <consortium name="Lawrence Berkeley National Laboratory"/>
            <person name="Hensen N."/>
            <person name="Bonometti L."/>
            <person name="Westerberg I."/>
            <person name="Brannstrom I.O."/>
            <person name="Guillou S."/>
            <person name="Cros-Aarteil S."/>
            <person name="Calhoun S."/>
            <person name="Haridas S."/>
            <person name="Kuo A."/>
            <person name="Mondo S."/>
            <person name="Pangilinan J."/>
            <person name="Riley R."/>
            <person name="LaButti K."/>
            <person name="Andreopoulos B."/>
            <person name="Lipzen A."/>
            <person name="Chen C."/>
            <person name="Yanf M."/>
            <person name="Daum C."/>
            <person name="Ng V."/>
            <person name="Clum A."/>
            <person name="Steindorff A."/>
            <person name="Ohm R."/>
            <person name="Martin F."/>
            <person name="Silar P."/>
            <person name="Natvig D."/>
            <person name="Lalanne C."/>
            <person name="Gautier V."/>
            <person name="Ament-velasquez S.L."/>
            <person name="Kruys A."/>
            <person name="Hutchinson M.I."/>
            <person name="Powell A.J."/>
            <person name="Barry K."/>
            <person name="Miller A.N."/>
            <person name="Grigoriev I.V."/>
            <person name="Debuchy R."/>
            <person name="Gladieux P."/>
            <person name="Thoren M.H."/>
            <person name="Johannesson H."/>
        </authorList>
    </citation>
    <scope>NUCLEOTIDE SEQUENCE</scope>
    <source>
        <strain evidence="5">SMH3391-2</strain>
    </source>
</reference>
<dbReference type="Pfam" id="PF00069">
    <property type="entry name" value="Pkinase"/>
    <property type="match status" value="1"/>
</dbReference>
<keyword evidence="6" id="KW-1185">Reference proteome</keyword>
<feature type="region of interest" description="Disordered" evidence="3">
    <location>
        <begin position="84"/>
        <end position="191"/>
    </location>
</feature>
<feature type="compositionally biased region" description="Polar residues" evidence="3">
    <location>
        <begin position="129"/>
        <end position="153"/>
    </location>
</feature>
<evidence type="ECO:0000256" key="3">
    <source>
        <dbReference type="SAM" id="MobiDB-lite"/>
    </source>
</evidence>
<feature type="region of interest" description="Disordered" evidence="3">
    <location>
        <begin position="225"/>
        <end position="349"/>
    </location>
</feature>
<sequence>MSSGPPKSESIFSPPPSLQIIQTIHRLDPDRPGPRLGHAAGHAHSSSHPAAAIAGADLVNTRNAHANSAFELLSHHHQLPSSPLVPGLTLIEPPISSSSTTPQRSASDQIQFCSHTIAPSPPLSRPDPASTNTSQPSPSGVTLRLQTDIQTSSPLPPTDSAPHGLTTTPSKRPSLNLHHRTSASSLRPITRTPSLKADRFAGAFGPASGASSTVASPIISAMGDVTPLPSPLLSSDSPGPWRRFARPMSRDATTPFSQSHNSDNESLMSPREPLPSPMAIHQSSSSSSSSSSGGGKRKPYGGLSSGSGPAAAAADHRPGGDHDGGQQQQNAQRHSHTRNRSISDYVPDPMLIPKRMATVSGTHLRVDVKNVHGAYDGHTMRREPHLSEVRGLTPVEKPPSPPPSESSVSASDSASSVSGSGCTVTTVNGGGKLRQQQQHHEYFEAYGRHDRKRRRWRAIKQLGQGTFSRVMLATSNISGYSEDEEYESTTAAATNTTRTGLETPEPTPTGHHDRRALVAVKVCEHGPRGGASEDRIEMSLKRELEIMQSIRHPSLVHLKAWNIEPTRAILVLSYCPGGDLFDIASRHKSALTAGLLRRIFAELVGAVRYLHAQMIVHRDIKLESERPRQPPPAELTSTTTDWTTYPYSVITLTDLGLSRRITEDEKLETRCGSDDYAAPEVIMGQPYDGRAIDAWSLGVLLYALLESRLPFDPLPGVTDPAMQMRMRSRTSHRIARVEWRWVAYGAGEGEEGEGEHEADMGKFERAGLRGAMEVVEGLVRRARNRWTLGKVAELEWVRGGVQQVGEEGEAGAGVKFREEEEGEEVL</sequence>
<keyword evidence="1" id="KW-0547">Nucleotide-binding</keyword>